<organism evidence="2 3">
    <name type="scientific">Candidatus Muproteobacteria bacterium RIFCSPLOWO2_01_FULL_60_18</name>
    <dbReference type="NCBI Taxonomy" id="1817768"/>
    <lineage>
        <taxon>Bacteria</taxon>
        <taxon>Pseudomonadati</taxon>
        <taxon>Pseudomonadota</taxon>
        <taxon>Candidatus Muproteobacteria</taxon>
    </lineage>
</organism>
<dbReference type="Proteomes" id="UP000179037">
    <property type="component" value="Unassembled WGS sequence"/>
</dbReference>
<keyword evidence="1" id="KW-0812">Transmembrane</keyword>
<gene>
    <name evidence="2" type="ORF">A3A87_06300</name>
</gene>
<evidence type="ECO:0000313" key="2">
    <source>
        <dbReference type="EMBL" id="OGI52903.1"/>
    </source>
</evidence>
<evidence type="ECO:0000313" key="3">
    <source>
        <dbReference type="Proteomes" id="UP000179037"/>
    </source>
</evidence>
<protein>
    <submittedName>
        <fullName evidence="2">Uncharacterized protein</fullName>
    </submittedName>
</protein>
<feature type="transmembrane region" description="Helical" evidence="1">
    <location>
        <begin position="181"/>
        <end position="201"/>
    </location>
</feature>
<dbReference type="EMBL" id="MFTC01000003">
    <property type="protein sequence ID" value="OGI52903.1"/>
    <property type="molecule type" value="Genomic_DNA"/>
</dbReference>
<keyword evidence="1" id="KW-0472">Membrane</keyword>
<dbReference type="AlphaFoldDB" id="A0A1F6U685"/>
<proteinExistence type="predicted"/>
<accession>A0A1F6U685</accession>
<feature type="transmembrane region" description="Helical" evidence="1">
    <location>
        <begin position="115"/>
        <end position="139"/>
    </location>
</feature>
<sequence>MLYYLVVLLIFGNFFALIIGVLMLAAPQRLEALFKASNRWISTRRMTEPLDTPYPAERAMLRYPRVLGAVLLASAALILIKGTIFIAGMSVADGGKLLARLYGDADISSSLWESLWISLIAFIALGAVMAVVVGLMSLFKLGQLRRWAEFVNRWVSTRQLMKPLDTPHYYLDKLVVARPRVWGGVITALALFSTLVLWWFVLGV</sequence>
<comment type="caution">
    <text evidence="2">The sequence shown here is derived from an EMBL/GenBank/DDBJ whole genome shotgun (WGS) entry which is preliminary data.</text>
</comment>
<reference evidence="2 3" key="1">
    <citation type="journal article" date="2016" name="Nat. Commun.">
        <title>Thousands of microbial genomes shed light on interconnected biogeochemical processes in an aquifer system.</title>
        <authorList>
            <person name="Anantharaman K."/>
            <person name="Brown C.T."/>
            <person name="Hug L.A."/>
            <person name="Sharon I."/>
            <person name="Castelle C.J."/>
            <person name="Probst A.J."/>
            <person name="Thomas B.C."/>
            <person name="Singh A."/>
            <person name="Wilkins M.J."/>
            <person name="Karaoz U."/>
            <person name="Brodie E.L."/>
            <person name="Williams K.H."/>
            <person name="Hubbard S.S."/>
            <person name="Banfield J.F."/>
        </authorList>
    </citation>
    <scope>NUCLEOTIDE SEQUENCE [LARGE SCALE GENOMIC DNA]</scope>
</reference>
<keyword evidence="1" id="KW-1133">Transmembrane helix</keyword>
<feature type="transmembrane region" description="Helical" evidence="1">
    <location>
        <begin position="6"/>
        <end position="26"/>
    </location>
</feature>
<feature type="transmembrane region" description="Helical" evidence="1">
    <location>
        <begin position="66"/>
        <end position="92"/>
    </location>
</feature>
<evidence type="ECO:0000256" key="1">
    <source>
        <dbReference type="SAM" id="Phobius"/>
    </source>
</evidence>
<name>A0A1F6U685_9PROT</name>